<dbReference type="GO" id="GO:0016491">
    <property type="term" value="F:oxidoreductase activity"/>
    <property type="evidence" value="ECO:0007669"/>
    <property type="project" value="UniProtKB-KW"/>
</dbReference>
<keyword evidence="7" id="KW-0479">Metal-binding</keyword>
<dbReference type="InterPro" id="IPR036884">
    <property type="entry name" value="2Fe-2S-bd_dom_sf"/>
</dbReference>
<dbReference type="InterPro" id="IPR002346">
    <property type="entry name" value="Mopterin_DH_FAD-bd"/>
</dbReference>
<dbReference type="GO" id="GO:0005506">
    <property type="term" value="F:iron ion binding"/>
    <property type="evidence" value="ECO:0007669"/>
    <property type="project" value="InterPro"/>
</dbReference>
<dbReference type="InterPro" id="IPR036318">
    <property type="entry name" value="FAD-bd_PCMH-like_sf"/>
</dbReference>
<keyword evidence="17" id="KW-1185">Reference proteome</keyword>
<evidence type="ECO:0000256" key="12">
    <source>
        <dbReference type="ARBA" id="ARBA00034078"/>
    </source>
</evidence>
<dbReference type="Gene3D" id="3.10.20.30">
    <property type="match status" value="1"/>
</dbReference>
<comment type="caution">
    <text evidence="16">The sequence shown here is derived from an EMBL/GenBank/DDBJ whole genome shotgun (WGS) entry which is preliminary data.</text>
</comment>
<keyword evidence="4" id="KW-0500">Molybdenum</keyword>
<dbReference type="SUPFAM" id="SSF56176">
    <property type="entry name" value="FAD-binding/transporter-associated domain-like"/>
    <property type="match status" value="1"/>
</dbReference>
<dbReference type="InterPro" id="IPR036856">
    <property type="entry name" value="Ald_Oxase/Xan_DH_a/b_sf"/>
</dbReference>
<dbReference type="InterPro" id="IPR036683">
    <property type="entry name" value="CO_DH_flav_C_dom_sf"/>
</dbReference>
<dbReference type="InterPro" id="IPR016167">
    <property type="entry name" value="FAD-bd_PCMH_sub1"/>
</dbReference>
<keyword evidence="10" id="KW-0408">Iron</keyword>
<keyword evidence="6" id="KW-0001">2Fe-2S</keyword>
<keyword evidence="11" id="KW-0411">Iron-sulfur</keyword>
<dbReference type="InterPro" id="IPR016208">
    <property type="entry name" value="Ald_Oxase/xanthine_DH-like"/>
</dbReference>
<dbReference type="Pfam" id="PF00941">
    <property type="entry name" value="FAD_binding_5"/>
    <property type="match status" value="1"/>
</dbReference>
<dbReference type="SMART" id="SM01008">
    <property type="entry name" value="Ald_Xan_dh_C"/>
    <property type="match status" value="1"/>
</dbReference>
<evidence type="ECO:0000256" key="5">
    <source>
        <dbReference type="ARBA" id="ARBA00022630"/>
    </source>
</evidence>
<dbReference type="Pfam" id="PF20256">
    <property type="entry name" value="MoCoBD_2"/>
    <property type="match status" value="1"/>
</dbReference>
<evidence type="ECO:0000256" key="4">
    <source>
        <dbReference type="ARBA" id="ARBA00022505"/>
    </source>
</evidence>
<dbReference type="SUPFAM" id="SSF54292">
    <property type="entry name" value="2Fe-2S ferredoxin-like"/>
    <property type="match status" value="1"/>
</dbReference>
<organism evidence="16 17">
    <name type="scientific">Piscinibacter terrae</name>
    <dbReference type="NCBI Taxonomy" id="2496871"/>
    <lineage>
        <taxon>Bacteria</taxon>
        <taxon>Pseudomonadati</taxon>
        <taxon>Pseudomonadota</taxon>
        <taxon>Betaproteobacteria</taxon>
        <taxon>Burkholderiales</taxon>
        <taxon>Sphaerotilaceae</taxon>
        <taxon>Piscinibacter</taxon>
    </lineage>
</organism>
<feature type="domain" description="FAD-binding PCMH-type" evidence="15">
    <location>
        <begin position="218"/>
        <end position="416"/>
    </location>
</feature>
<evidence type="ECO:0000256" key="6">
    <source>
        <dbReference type="ARBA" id="ARBA00022714"/>
    </source>
</evidence>
<gene>
    <name evidence="16" type="ORF">DZC73_24360</name>
</gene>
<dbReference type="PROSITE" id="PS51387">
    <property type="entry name" value="FAD_PCMH"/>
    <property type="match status" value="1"/>
</dbReference>
<dbReference type="CDD" id="cd00207">
    <property type="entry name" value="fer2"/>
    <property type="match status" value="1"/>
</dbReference>
<dbReference type="Gene3D" id="1.10.150.120">
    <property type="entry name" value="[2Fe-2S]-binding domain"/>
    <property type="match status" value="1"/>
</dbReference>
<dbReference type="InterPro" id="IPR006058">
    <property type="entry name" value="2Fe2S_fd_BS"/>
</dbReference>
<dbReference type="InterPro" id="IPR000674">
    <property type="entry name" value="Ald_Oxase/Xan_DH_a/b"/>
</dbReference>
<evidence type="ECO:0000259" key="15">
    <source>
        <dbReference type="PROSITE" id="PS51387"/>
    </source>
</evidence>
<dbReference type="Gene3D" id="3.30.465.10">
    <property type="match status" value="1"/>
</dbReference>
<evidence type="ECO:0000259" key="14">
    <source>
        <dbReference type="PROSITE" id="PS51085"/>
    </source>
</evidence>
<dbReference type="Gene3D" id="3.30.43.10">
    <property type="entry name" value="Uridine Diphospho-n-acetylenolpyruvylglucosamine Reductase, domain 2"/>
    <property type="match status" value="1"/>
</dbReference>
<evidence type="ECO:0000256" key="13">
    <source>
        <dbReference type="ARBA" id="ARBA00053029"/>
    </source>
</evidence>
<evidence type="ECO:0000256" key="1">
    <source>
        <dbReference type="ARBA" id="ARBA00001924"/>
    </source>
</evidence>
<dbReference type="Proteomes" id="UP000267464">
    <property type="component" value="Unassembled WGS sequence"/>
</dbReference>
<comment type="cofactor">
    <cofactor evidence="12">
        <name>[2Fe-2S] cluster</name>
        <dbReference type="ChEBI" id="CHEBI:190135"/>
    </cofactor>
</comment>
<dbReference type="PANTHER" id="PTHR45444:SF3">
    <property type="entry name" value="XANTHINE DEHYDROGENASE"/>
    <property type="match status" value="1"/>
</dbReference>
<dbReference type="GO" id="GO:0071949">
    <property type="term" value="F:FAD binding"/>
    <property type="evidence" value="ECO:0007669"/>
    <property type="project" value="InterPro"/>
</dbReference>
<feature type="domain" description="2Fe-2S ferredoxin-type" evidence="14">
    <location>
        <begin position="7"/>
        <end position="95"/>
    </location>
</feature>
<reference evidence="16 17" key="1">
    <citation type="submission" date="2018-08" db="EMBL/GenBank/DDBJ databases">
        <authorList>
            <person name="Khan S.A."/>
            <person name="Jeon C.O."/>
            <person name="Chun B.H."/>
            <person name="Jeong S.E."/>
        </authorList>
    </citation>
    <scope>NUCLEOTIDE SEQUENCE [LARGE SCALE GENOMIC DNA]</scope>
    <source>
        <strain evidence="16 17">S-16</strain>
    </source>
</reference>
<comment type="cofactor">
    <cofactor evidence="2">
        <name>FAD</name>
        <dbReference type="ChEBI" id="CHEBI:57692"/>
    </cofactor>
</comment>
<dbReference type="InterPro" id="IPR036010">
    <property type="entry name" value="2Fe-2S_ferredoxin-like_sf"/>
</dbReference>
<evidence type="ECO:0000256" key="9">
    <source>
        <dbReference type="ARBA" id="ARBA00023002"/>
    </source>
</evidence>
<proteinExistence type="inferred from homology"/>
<comment type="cofactor">
    <cofactor evidence="13">
        <name>Mo-molybdopterin cytosine dinucleotide</name>
        <dbReference type="ChEBI" id="CHEBI:71308"/>
    </cofactor>
</comment>
<dbReference type="InterPro" id="IPR005107">
    <property type="entry name" value="CO_DH_flav_C"/>
</dbReference>
<dbReference type="InterPro" id="IPR012675">
    <property type="entry name" value="Beta-grasp_dom_sf"/>
</dbReference>
<dbReference type="SUPFAM" id="SSF47741">
    <property type="entry name" value="CO dehydrogenase ISP C-domain like"/>
    <property type="match status" value="1"/>
</dbReference>
<keyword evidence="9" id="KW-0560">Oxidoreductase</keyword>
<evidence type="ECO:0000313" key="17">
    <source>
        <dbReference type="Proteomes" id="UP000267464"/>
    </source>
</evidence>
<dbReference type="SUPFAM" id="SSF55447">
    <property type="entry name" value="CO dehydrogenase flavoprotein C-terminal domain-like"/>
    <property type="match status" value="1"/>
</dbReference>
<dbReference type="PANTHER" id="PTHR45444">
    <property type="entry name" value="XANTHINE DEHYDROGENASE"/>
    <property type="match status" value="1"/>
</dbReference>
<evidence type="ECO:0000256" key="3">
    <source>
        <dbReference type="ARBA" id="ARBA00006849"/>
    </source>
</evidence>
<dbReference type="FunFam" id="3.10.20.30:FF:000015">
    <property type="entry name" value="Aldehyde oxidase 1"/>
    <property type="match status" value="1"/>
</dbReference>
<evidence type="ECO:0000256" key="10">
    <source>
        <dbReference type="ARBA" id="ARBA00023004"/>
    </source>
</evidence>
<protein>
    <submittedName>
        <fullName evidence="16">Aldehyde oxidase</fullName>
    </submittedName>
</protein>
<keyword evidence="8" id="KW-0274">FAD</keyword>
<dbReference type="OrthoDB" id="9758509at2"/>
<comment type="cofactor">
    <cofactor evidence="1">
        <name>Mo-molybdopterin</name>
        <dbReference type="ChEBI" id="CHEBI:71302"/>
    </cofactor>
</comment>
<dbReference type="Gene3D" id="3.90.1170.50">
    <property type="entry name" value="Aldehyde oxidase/xanthine dehydrogenase, a/b hammerhead"/>
    <property type="match status" value="1"/>
</dbReference>
<dbReference type="InterPro" id="IPR001041">
    <property type="entry name" value="2Fe-2S_ferredoxin-type"/>
</dbReference>
<sequence>MLTGFSTELRFFLNGEPVIIRDVDPTRLLVDYLRSPEVGLTGTKIGCKQGGCGACTVMLSSWDAKTGQVEHRSVNSCLRPLASLDGMLVTTVEGTGSVKSGCISEVQECLAVNNGTQCGFCTPGWIMNMTAAVAQCGRKPGTKAQIEELFDGNICRCTGYRPILYGFKKSFASDWNPAVDERHCMTCQVDPAEAVDKVSPVQVAFPPELQQPPRPVAYAVDGYRWIRPVTLEGLLGVMQQFPDRDNVRLVGGNTSIGVYPRTVENPHVFIDVSQVPELHEADAGASSLRLGGGLTYHELITVLDERIAACGNDAALPALQALRYMAGRTAGTIVRNAATLAGNTMLAVRHAQDGVPFPSDCFTALASLDAKVCVIAPGWTAPRQLGLLEFAAQWQGAKDLQAGCVLVDYELRLTGPDEFAQTYKTALREVNAHSIVNAGLRVKLDTSQTITDIAIVFGGLTPLATRMQMTEEVLLGRTWNAQTLEAGLAALRMEVDALFERYAERYAQLPDEGFSHAYKRQLAESYLYKYFIEVMEWRGLEVPSSLRSAGERAARPVSHGTQAYVSYPSEYPGNLPFIKIEAYLQATGEAVYAHDIALPRRGLNAAPVQSTVALGTCAYAVPGVSGNATPAQVLAALRELFPGVVDYVSAIDVPGPVFDGTAGDDPVFAVSVQESQCTNGQLPAGYDASAPMWLSGFGQSIGMVIAEDEQLAQQAAWHLQSQWCVFTAQKPVLGIPPTDAERNSLVFLDKPPAATWYSHIWKITREGTQLGWVPVREPDQPDPVEPIVVAGVPVPQAKHDSVNCTRVSSTQRVGSQVHFYMETQSAFAEVLEDRQIRIHASTQDPNSVQAGVARLLRLPQNKVDVRVKRVGGGYGGKCGQSVFPAVMAAVASWKLNRPVRLVGLRQVDTAMFGHRHPALANYNIAIGDATDPATHGKLMGFQADYWLDGGRTYDCSFVISDCLALRSDTAYSIPNWNCVADVCRTNKTTATSMRTVGMIQASLMVEDAVEAAAHSVNLLAEDVRERNLYKPGESTPYGEPLESCYMKEVWDYTMEKSSFRTRLAAIEAFNASNRWRKRGISLIPVKYGSGFNLTMLEQGGALIEVYDQDGTVLVRHGGIEMGQGLNTKMAQIVAVALNVPMGIIRVAENDTAVVPNPESTGASTGTSFNGGAAQKACRTLRKRLEEFCFQLLARNGAQWCRENFVDFWDHAEGWRAQVPGQPGTTLWQKIVGQAFSARLNLSAQARVRIPGGEKPDTGLEFKEVDGQPASEPVDYFNGYTFSAACTEVEVDVLTGETTLLRADVVYDAGRSLNPAVDVGQVEGGFVQGLGYVTSEDLTYQPADSSTDPSKTRPAPGALYTVNTWEYKPPAAQSIPIELNVMMFPRELAPAAPDPGDILSSKEIGEPPMTLAVSAFFAIKKAVMAARRDRGHHEWFQMDAPATVQRVREACLVDQADLRV</sequence>
<dbReference type="SMART" id="SM01092">
    <property type="entry name" value="CO_deh_flav_C"/>
    <property type="match status" value="1"/>
</dbReference>
<dbReference type="PROSITE" id="PS51085">
    <property type="entry name" value="2FE2S_FER_2"/>
    <property type="match status" value="1"/>
</dbReference>
<reference evidence="16 17" key="2">
    <citation type="submission" date="2018-12" db="EMBL/GenBank/DDBJ databases">
        <title>Rhizobacter gummiphilus sp. nov., a rubber-degrading bacterium isolated from the soil of a botanical garden in Japan.</title>
        <authorList>
            <person name="Shunsuke S.S."/>
        </authorList>
    </citation>
    <scope>NUCLEOTIDE SEQUENCE [LARGE SCALE GENOMIC DNA]</scope>
    <source>
        <strain evidence="16 17">S-16</strain>
    </source>
</reference>
<dbReference type="Gene3D" id="3.30.390.50">
    <property type="entry name" value="CO dehydrogenase flavoprotein, C-terminal domain"/>
    <property type="match status" value="1"/>
</dbReference>
<dbReference type="InterPro" id="IPR016169">
    <property type="entry name" value="FAD-bd_PCMH_sub2"/>
</dbReference>
<evidence type="ECO:0000256" key="11">
    <source>
        <dbReference type="ARBA" id="ARBA00023014"/>
    </source>
</evidence>
<keyword evidence="5" id="KW-0285">Flavoprotein</keyword>
<dbReference type="InterPro" id="IPR008274">
    <property type="entry name" value="AldOxase/xan_DH_MoCoBD1"/>
</dbReference>
<dbReference type="PIRSF" id="PIRSF000127">
    <property type="entry name" value="Xanthine_DH"/>
    <property type="match status" value="1"/>
</dbReference>
<evidence type="ECO:0000256" key="7">
    <source>
        <dbReference type="ARBA" id="ARBA00022723"/>
    </source>
</evidence>
<dbReference type="InterPro" id="IPR037165">
    <property type="entry name" value="AldOxase/xan_DH_Mopterin-bd_sf"/>
</dbReference>
<evidence type="ECO:0000256" key="8">
    <source>
        <dbReference type="ARBA" id="ARBA00022827"/>
    </source>
</evidence>
<dbReference type="GO" id="GO:0051537">
    <property type="term" value="F:2 iron, 2 sulfur cluster binding"/>
    <property type="evidence" value="ECO:0007669"/>
    <property type="project" value="UniProtKB-KW"/>
</dbReference>
<comment type="similarity">
    <text evidence="3">Belongs to the xanthine dehydrogenase family.</text>
</comment>
<accession>A0A3N7HJP0</accession>
<dbReference type="InterPro" id="IPR002888">
    <property type="entry name" value="2Fe-2S-bd"/>
</dbReference>
<dbReference type="Pfam" id="PF00111">
    <property type="entry name" value="Fer2"/>
    <property type="match status" value="1"/>
</dbReference>
<evidence type="ECO:0000256" key="2">
    <source>
        <dbReference type="ARBA" id="ARBA00001974"/>
    </source>
</evidence>
<dbReference type="Pfam" id="PF01799">
    <property type="entry name" value="Fer2_2"/>
    <property type="match status" value="1"/>
</dbReference>
<dbReference type="FunFam" id="3.30.365.10:FF:000001">
    <property type="entry name" value="Xanthine dehydrogenase oxidase"/>
    <property type="match status" value="1"/>
</dbReference>
<dbReference type="SUPFAM" id="SSF54665">
    <property type="entry name" value="CO dehydrogenase molybdoprotein N-domain-like"/>
    <property type="match status" value="1"/>
</dbReference>
<evidence type="ECO:0000313" key="16">
    <source>
        <dbReference type="EMBL" id="RQP22277.1"/>
    </source>
</evidence>
<dbReference type="InterPro" id="IPR046867">
    <property type="entry name" value="AldOxase/xan_DH_MoCoBD2"/>
</dbReference>
<dbReference type="Pfam" id="PF02738">
    <property type="entry name" value="MoCoBD_1"/>
    <property type="match status" value="1"/>
</dbReference>
<dbReference type="SUPFAM" id="SSF56003">
    <property type="entry name" value="Molybdenum cofactor-binding domain"/>
    <property type="match status" value="1"/>
</dbReference>
<dbReference type="Gene3D" id="3.30.365.10">
    <property type="entry name" value="Aldehyde oxidase/xanthine dehydrogenase, molybdopterin binding domain"/>
    <property type="match status" value="4"/>
</dbReference>
<dbReference type="Pfam" id="PF03450">
    <property type="entry name" value="CO_deh_flav_C"/>
    <property type="match status" value="1"/>
</dbReference>
<dbReference type="EMBL" id="QUSW01000008">
    <property type="protein sequence ID" value="RQP22277.1"/>
    <property type="molecule type" value="Genomic_DNA"/>
</dbReference>
<dbReference type="InterPro" id="IPR016166">
    <property type="entry name" value="FAD-bd_PCMH"/>
</dbReference>
<dbReference type="PROSITE" id="PS00197">
    <property type="entry name" value="2FE2S_FER_1"/>
    <property type="match status" value="1"/>
</dbReference>
<name>A0A3N7HJP0_9BURK</name>